<feature type="domain" description="ABC transmembrane type-1" evidence="8">
    <location>
        <begin position="83"/>
        <end position="298"/>
    </location>
</feature>
<evidence type="ECO:0000259" key="8">
    <source>
        <dbReference type="PROSITE" id="PS50928"/>
    </source>
</evidence>
<comment type="subcellular location">
    <subcellularLocation>
        <location evidence="1 7">Cell membrane</location>
        <topology evidence="1 7">Multi-pass membrane protein</topology>
    </subcellularLocation>
</comment>
<organism evidence="9 10">
    <name type="scientific">Longispora fulva</name>
    <dbReference type="NCBI Taxonomy" id="619741"/>
    <lineage>
        <taxon>Bacteria</taxon>
        <taxon>Bacillati</taxon>
        <taxon>Actinomycetota</taxon>
        <taxon>Actinomycetes</taxon>
        <taxon>Micromonosporales</taxon>
        <taxon>Micromonosporaceae</taxon>
        <taxon>Longispora</taxon>
    </lineage>
</organism>
<evidence type="ECO:0000256" key="4">
    <source>
        <dbReference type="ARBA" id="ARBA00022692"/>
    </source>
</evidence>
<comment type="similarity">
    <text evidence="7">Belongs to the binding-protein-dependent transport system permease family.</text>
</comment>
<evidence type="ECO:0000256" key="2">
    <source>
        <dbReference type="ARBA" id="ARBA00022448"/>
    </source>
</evidence>
<keyword evidence="3" id="KW-1003">Cell membrane</keyword>
<dbReference type="Pfam" id="PF00528">
    <property type="entry name" value="BPD_transp_1"/>
    <property type="match status" value="1"/>
</dbReference>
<dbReference type="EMBL" id="JADOUF010000001">
    <property type="protein sequence ID" value="MBG6135515.1"/>
    <property type="molecule type" value="Genomic_DNA"/>
</dbReference>
<keyword evidence="2 7" id="KW-0813">Transport</keyword>
<dbReference type="PANTHER" id="PTHR30193:SF37">
    <property type="entry name" value="INNER MEMBRANE ABC TRANSPORTER PERMEASE PROTEIN YCJO"/>
    <property type="match status" value="1"/>
</dbReference>
<accession>A0A8J7GBV2</accession>
<feature type="transmembrane region" description="Helical" evidence="7">
    <location>
        <begin position="215"/>
        <end position="240"/>
    </location>
</feature>
<dbReference type="PROSITE" id="PS50928">
    <property type="entry name" value="ABC_TM1"/>
    <property type="match status" value="1"/>
</dbReference>
<dbReference type="InterPro" id="IPR051393">
    <property type="entry name" value="ABC_transporter_permease"/>
</dbReference>
<dbReference type="AlphaFoldDB" id="A0A8J7GBV2"/>
<keyword evidence="5 7" id="KW-1133">Transmembrane helix</keyword>
<dbReference type="InterPro" id="IPR000515">
    <property type="entry name" value="MetI-like"/>
</dbReference>
<evidence type="ECO:0000256" key="5">
    <source>
        <dbReference type="ARBA" id="ARBA00022989"/>
    </source>
</evidence>
<comment type="caution">
    <text evidence="9">The sequence shown here is derived from an EMBL/GenBank/DDBJ whole genome shotgun (WGS) entry which is preliminary data.</text>
</comment>
<feature type="transmembrane region" description="Helical" evidence="7">
    <location>
        <begin position="278"/>
        <end position="297"/>
    </location>
</feature>
<evidence type="ECO:0000256" key="6">
    <source>
        <dbReference type="ARBA" id="ARBA00023136"/>
    </source>
</evidence>
<gene>
    <name evidence="9" type="ORF">IW245_001709</name>
</gene>
<evidence type="ECO:0000256" key="7">
    <source>
        <dbReference type="RuleBase" id="RU363032"/>
    </source>
</evidence>
<feature type="transmembrane region" description="Helical" evidence="7">
    <location>
        <begin position="26"/>
        <end position="44"/>
    </location>
</feature>
<name>A0A8J7GBV2_9ACTN</name>
<feature type="transmembrane region" description="Helical" evidence="7">
    <location>
        <begin position="88"/>
        <end position="110"/>
    </location>
</feature>
<dbReference type="RefSeq" id="WP_233472453.1">
    <property type="nucleotide sequence ID" value="NZ_BONS01000002.1"/>
</dbReference>
<evidence type="ECO:0000313" key="10">
    <source>
        <dbReference type="Proteomes" id="UP000622552"/>
    </source>
</evidence>
<evidence type="ECO:0000313" key="9">
    <source>
        <dbReference type="EMBL" id="MBG6135515.1"/>
    </source>
</evidence>
<dbReference type="InterPro" id="IPR035906">
    <property type="entry name" value="MetI-like_sf"/>
</dbReference>
<dbReference type="PANTHER" id="PTHR30193">
    <property type="entry name" value="ABC TRANSPORTER PERMEASE PROTEIN"/>
    <property type="match status" value="1"/>
</dbReference>
<keyword evidence="6 7" id="KW-0472">Membrane</keyword>
<keyword evidence="9" id="KW-0762">Sugar transport</keyword>
<dbReference type="Proteomes" id="UP000622552">
    <property type="component" value="Unassembled WGS sequence"/>
</dbReference>
<dbReference type="SUPFAM" id="SSF161098">
    <property type="entry name" value="MetI-like"/>
    <property type="match status" value="1"/>
</dbReference>
<feature type="transmembrane region" description="Helical" evidence="7">
    <location>
        <begin position="122"/>
        <end position="141"/>
    </location>
</feature>
<evidence type="ECO:0000256" key="3">
    <source>
        <dbReference type="ARBA" id="ARBA00022475"/>
    </source>
</evidence>
<dbReference type="SUPFAM" id="SSF160964">
    <property type="entry name" value="MalF N-terminal region-like"/>
    <property type="match status" value="1"/>
</dbReference>
<proteinExistence type="inferred from homology"/>
<dbReference type="Gene3D" id="1.10.3720.10">
    <property type="entry name" value="MetI-like"/>
    <property type="match status" value="1"/>
</dbReference>
<dbReference type="CDD" id="cd06261">
    <property type="entry name" value="TM_PBP2"/>
    <property type="match status" value="1"/>
</dbReference>
<sequence>MTTTETRVARAATRAPGRRPRGDWPWAYLMIAPTGLGLAVFYLWPVVQTVYFSFTEWGAFGGHTWVGLANYQTLIHDPAVGHALRNTFVYSGLVLLGVPLSIVLAVLLNTPKLRGVSVYRTLYFLPVVTMPAAVAMLWRWIYNGDYGLLNYGLSLFGVDGPYWVSDGRVVLYAMAVVGVWTLIGYNAVIFLAGLQCIPQHYYEAAAIDGAGRVRQFFSITLPLLSPSIFFVTVLTVIGSLQMFDLIYMMMDRNNPALTDNRTIVYLFYEAAFVNNQRGYAACIAVVLLAVILSLTVVQFRLQKKWVHYE</sequence>
<keyword evidence="4 7" id="KW-0812">Transmembrane</keyword>
<dbReference type="GO" id="GO:0055085">
    <property type="term" value="P:transmembrane transport"/>
    <property type="evidence" value="ECO:0007669"/>
    <property type="project" value="InterPro"/>
</dbReference>
<dbReference type="GO" id="GO:0005886">
    <property type="term" value="C:plasma membrane"/>
    <property type="evidence" value="ECO:0007669"/>
    <property type="project" value="UniProtKB-SubCell"/>
</dbReference>
<keyword evidence="10" id="KW-1185">Reference proteome</keyword>
<feature type="transmembrane region" description="Helical" evidence="7">
    <location>
        <begin position="169"/>
        <end position="194"/>
    </location>
</feature>
<reference evidence="9" key="1">
    <citation type="submission" date="2020-11" db="EMBL/GenBank/DDBJ databases">
        <title>Sequencing the genomes of 1000 actinobacteria strains.</title>
        <authorList>
            <person name="Klenk H.-P."/>
        </authorList>
    </citation>
    <scope>NUCLEOTIDE SEQUENCE</scope>
    <source>
        <strain evidence="9">DSM 45356</strain>
    </source>
</reference>
<protein>
    <submittedName>
        <fullName evidence="9">Multiple sugar transport system permease protein</fullName>
    </submittedName>
</protein>
<evidence type="ECO:0000256" key="1">
    <source>
        <dbReference type="ARBA" id="ARBA00004651"/>
    </source>
</evidence>